<dbReference type="InterPro" id="IPR001810">
    <property type="entry name" value="F-box_dom"/>
</dbReference>
<evidence type="ECO:0000313" key="3">
    <source>
        <dbReference type="Proteomes" id="UP001634393"/>
    </source>
</evidence>
<protein>
    <recommendedName>
        <fullName evidence="1">F-box domain-containing protein</fullName>
    </recommendedName>
</protein>
<dbReference type="Gene3D" id="1.20.1280.50">
    <property type="match status" value="1"/>
</dbReference>
<sequence length="456" mass="52115">MSRSTQRNQRKKSSEANREDRITNLPEGVISHILSRLPTKDAVRTCVLSKDWEYKWTHIYNIRIYDGIYNKRSRTGTKTVFVNFLERLLLLSQNVKSFQLSLSNKYALNRMTAWISAVLMRNVENFELTYLKDGIVLPRGLLNCTSLRKLKLRLLSSTFRVPTENCFPNLAILHLEGVEILYTPSSTEPLKFIFPVLETCVLKKCKWSNVKIVELYAPALTIFKSHPPEDAQVNDYSIKIHGAKLIKFESSSNVLETFDMSNSRIAYATLLNSFRKYGPYLMNRDQDDLQLLEKGGLQVRMLLKGFSCLKELELSGDVAKAIAQSKHGVPLSRYNTLERLVIFSGSGETLLELLQAAPSLKYLVINEGIWVHYDYDAVQVVPMCISNSLEEVKFNSFDFSGKKPEFYLAEFLLKNAILLKKMHLHCAYRTAQENKIVEELSTVPTNSARCVTIVVT</sequence>
<dbReference type="CDD" id="cd22160">
    <property type="entry name" value="F-box_AtFBL13-like"/>
    <property type="match status" value="1"/>
</dbReference>
<evidence type="ECO:0000259" key="1">
    <source>
        <dbReference type="PROSITE" id="PS50181"/>
    </source>
</evidence>
<dbReference type="Pfam" id="PF00646">
    <property type="entry name" value="F-box"/>
    <property type="match status" value="1"/>
</dbReference>
<dbReference type="InterPro" id="IPR006566">
    <property type="entry name" value="FBD"/>
</dbReference>
<name>A0ABD3RL33_9LAMI</name>
<dbReference type="EMBL" id="JBJXBP010000008">
    <property type="protein sequence ID" value="KAL3813677.1"/>
    <property type="molecule type" value="Genomic_DNA"/>
</dbReference>
<comment type="caution">
    <text evidence="2">The sequence shown here is derived from an EMBL/GenBank/DDBJ whole genome shotgun (WGS) entry which is preliminary data.</text>
</comment>
<dbReference type="InterPro" id="IPR053781">
    <property type="entry name" value="F-box_AtFBL13-like"/>
</dbReference>
<dbReference type="PROSITE" id="PS50181">
    <property type="entry name" value="FBOX"/>
    <property type="match status" value="1"/>
</dbReference>
<organism evidence="2 3">
    <name type="scientific">Penstemon smallii</name>
    <dbReference type="NCBI Taxonomy" id="265156"/>
    <lineage>
        <taxon>Eukaryota</taxon>
        <taxon>Viridiplantae</taxon>
        <taxon>Streptophyta</taxon>
        <taxon>Embryophyta</taxon>
        <taxon>Tracheophyta</taxon>
        <taxon>Spermatophyta</taxon>
        <taxon>Magnoliopsida</taxon>
        <taxon>eudicotyledons</taxon>
        <taxon>Gunneridae</taxon>
        <taxon>Pentapetalae</taxon>
        <taxon>asterids</taxon>
        <taxon>lamiids</taxon>
        <taxon>Lamiales</taxon>
        <taxon>Plantaginaceae</taxon>
        <taxon>Cheloneae</taxon>
        <taxon>Penstemon</taxon>
    </lineage>
</organism>
<dbReference type="SUPFAM" id="SSF81383">
    <property type="entry name" value="F-box domain"/>
    <property type="match status" value="1"/>
</dbReference>
<keyword evidence="3" id="KW-1185">Reference proteome</keyword>
<accession>A0ABD3RL33</accession>
<evidence type="ECO:0000313" key="2">
    <source>
        <dbReference type="EMBL" id="KAL3813677.1"/>
    </source>
</evidence>
<dbReference type="InterPro" id="IPR050232">
    <property type="entry name" value="FBL13/AtMIF1-like"/>
</dbReference>
<gene>
    <name evidence="2" type="ORF">ACJIZ3_014945</name>
</gene>
<dbReference type="InterPro" id="IPR036047">
    <property type="entry name" value="F-box-like_dom_sf"/>
</dbReference>
<feature type="domain" description="F-box" evidence="1">
    <location>
        <begin position="19"/>
        <end position="72"/>
    </location>
</feature>
<proteinExistence type="predicted"/>
<dbReference type="AlphaFoldDB" id="A0ABD3RL33"/>
<dbReference type="SMART" id="SM00579">
    <property type="entry name" value="FBD"/>
    <property type="match status" value="1"/>
</dbReference>
<dbReference type="Pfam" id="PF08387">
    <property type="entry name" value="FBD"/>
    <property type="match status" value="1"/>
</dbReference>
<reference evidence="2 3" key="1">
    <citation type="submission" date="2024-12" db="EMBL/GenBank/DDBJ databases">
        <title>The unique morphological basis and parallel evolutionary history of personate flowers in Penstemon.</title>
        <authorList>
            <person name="Depatie T.H."/>
            <person name="Wessinger C.A."/>
        </authorList>
    </citation>
    <scope>NUCLEOTIDE SEQUENCE [LARGE SCALE GENOMIC DNA]</scope>
    <source>
        <strain evidence="2">WTNN_2</strain>
        <tissue evidence="2">Leaf</tissue>
    </source>
</reference>
<dbReference type="SUPFAM" id="SSF52047">
    <property type="entry name" value="RNI-like"/>
    <property type="match status" value="1"/>
</dbReference>
<dbReference type="Proteomes" id="UP001634393">
    <property type="component" value="Unassembled WGS sequence"/>
</dbReference>
<dbReference type="PANTHER" id="PTHR31900">
    <property type="entry name" value="F-BOX/RNI SUPERFAMILY PROTEIN-RELATED"/>
    <property type="match status" value="1"/>
</dbReference>
<dbReference type="PANTHER" id="PTHR31900:SF34">
    <property type="entry name" value="EMB|CAB62440.1-RELATED"/>
    <property type="match status" value="1"/>
</dbReference>